<evidence type="ECO:0000313" key="5">
    <source>
        <dbReference type="Proteomes" id="UP001140172"/>
    </source>
</evidence>
<comment type="caution">
    <text evidence="4">The sequence shown here is derived from an EMBL/GenBank/DDBJ whole genome shotgun (WGS) entry which is preliminary data.</text>
</comment>
<sequence length="1431" mass="157049">MAAGLETLIKHPRPPRNYADALAKDEQRRTDFRDLTPEITPEEMSEKRKAPLRQRPRLLRNGQRMIEQAPSSAAEDPDDRPLSEATAASLGITAEQQERRRIWMSKIKGYTAFRQNLVSMDTLVNSVDARDKTAADDDEDVLLAKGRESISQAQAQMEKEDREFEQLIRRSWRIYDEDLADLDRAEGPAASKAPGGRRSMHTLAQAGIRRMHTSAGGSPDAPGDDKSPSKPQFSRRDVSVVKKTRRQSAKDKRALQSREVRETRMVGRSMIRAAVVPSREQVRKHVIQDKDDVDIPIGATMHTGDLVEVRLENAVAQSSMFNVALCLCGVVQKVTGRFHFNLVNDAGVLSGARERRVGFVAPGALFDRALLESSGVAAADVERVVRHGRSVLAHVAEHGEEGLAKAADSQMLYEKNREALLAQAAARTAAGGVARMAPPEIEDSDDVAVLRAVGPARPAAEGPAAEGDEEPIALVMLRVFPRVIRLLLQKADQLRRSRFQELGAHWALALAHGARHVTVDGLAALMFGGTGTVERLAAYMHLVGDALHYVPDGEYLFVTGRFALRPRDRVAEYERTLAMVRGGAPEYVAFVEKARRLVAYAHARAPSAPQHAAIDPDLAAYDRTHRCALTGWSARHAAYRRRPQPAQPPLTPKEVAAMRFSKTDLLFIEAVRQYVFESGLEHSVYQSPYGVVAPYVLNKLRMYAGTSVTTATAFLADIGVWPHTFAPASHAPSQPFGLLAGAAGVSERRSMADVLLSVHLHAVEHPGEPLPPSARYLPKRVPGHIAPPVAPSVLTRKADAVGGAAAGSDEVMDTCDLYAHDVCRHIRHDFGDLAVYTVDDAATRDVDDGLSVEHVRATDGALTTWVHVHVADPTAVVPPGHVAAAAALQQATSMYYVGHTQHMFPLAVVERLMGLTPRADGRPTPAMTFSFALDAAGDIAEYRVRASLVRNIRAVPYAVAVRHLSFARQPAFVPSLQTLQALERNATLVHPFAAEDARRPLYAAAQPGEDPLPPHVVDDLRALQQAAQRHVDWRTAHGMMSRYYGSAEVSVERADGALRQPKQRLAGPEYESAARDAARWPRIVTGNSPVLNDPAHAMVSELMIVAGRVAARFAAERGVPLLLRSQAPPDLDALAGVQEGMPLALDELSADQARSAAAVYAAIGRRARENAGLVDFKAYDEIRHMLNPTRLTTRPGPHTVMGITDAFGYARVTSPMRRADDLVCHWQIKAQLLAEHGDGRDATPWYWGAADLESLASKLYLRGFLAGKLDEADKAFWVYSLVRRMESDARHGRLTLPPEGFYDVDHESYADTPWPYYDPQKPGPLVWTAVVDNRDYTRPFISLQLTMFGFKAALATRPVDPAHLPFAGTKVRVQTVHVDPVSAMMIVKLAPEHMQPEETPRFWRHPTALTNFAARYVTSEMPPAVMPSEEQ</sequence>
<dbReference type="GO" id="GO:0006402">
    <property type="term" value="P:mRNA catabolic process"/>
    <property type="evidence" value="ECO:0007669"/>
    <property type="project" value="TreeGrafter"/>
</dbReference>
<feature type="region of interest" description="Disordered" evidence="2">
    <location>
        <begin position="1"/>
        <end position="83"/>
    </location>
</feature>
<reference evidence="4" key="1">
    <citation type="submission" date="2022-07" db="EMBL/GenBank/DDBJ databases">
        <title>Phylogenomic reconstructions and comparative analyses of Kickxellomycotina fungi.</title>
        <authorList>
            <person name="Reynolds N.K."/>
            <person name="Stajich J.E."/>
            <person name="Barry K."/>
            <person name="Grigoriev I.V."/>
            <person name="Crous P."/>
            <person name="Smith M.E."/>
        </authorList>
    </citation>
    <scope>NUCLEOTIDE SEQUENCE</scope>
    <source>
        <strain evidence="4">BCRC 34489</strain>
    </source>
</reference>
<dbReference type="GO" id="GO:0008859">
    <property type="term" value="F:exoribonuclease II activity"/>
    <property type="evidence" value="ECO:0007669"/>
    <property type="project" value="UniProtKB-EC"/>
</dbReference>
<organism evidence="4 5">
    <name type="scientific">Coemansia interrupta</name>
    <dbReference type="NCBI Taxonomy" id="1126814"/>
    <lineage>
        <taxon>Eukaryota</taxon>
        <taxon>Fungi</taxon>
        <taxon>Fungi incertae sedis</taxon>
        <taxon>Zoopagomycota</taxon>
        <taxon>Kickxellomycotina</taxon>
        <taxon>Kickxellomycetes</taxon>
        <taxon>Kickxellales</taxon>
        <taxon>Kickxellaceae</taxon>
        <taxon>Coemansia</taxon>
    </lineage>
</organism>
<dbReference type="InterPro" id="IPR050180">
    <property type="entry name" value="RNR_Ribonuclease"/>
</dbReference>
<gene>
    <name evidence="4" type="primary">MSU1</name>
    <name evidence="4" type="ORF">GGI15_004776</name>
</gene>
<feature type="compositionally biased region" description="Basic and acidic residues" evidence="2">
    <location>
        <begin position="248"/>
        <end position="261"/>
    </location>
</feature>
<keyword evidence="1" id="KW-0175">Coiled coil</keyword>
<evidence type="ECO:0000256" key="1">
    <source>
        <dbReference type="SAM" id="Coils"/>
    </source>
</evidence>
<feature type="region of interest" description="Disordered" evidence="2">
    <location>
        <begin position="212"/>
        <end position="261"/>
    </location>
</feature>
<feature type="domain" description="RNB" evidence="3">
    <location>
        <begin position="827"/>
        <end position="1234"/>
    </location>
</feature>
<dbReference type="EC" id="3.1.13.1" evidence="4"/>
<evidence type="ECO:0000256" key="2">
    <source>
        <dbReference type="SAM" id="MobiDB-lite"/>
    </source>
</evidence>
<dbReference type="InterPro" id="IPR001900">
    <property type="entry name" value="RNase_II/R"/>
</dbReference>
<dbReference type="Pfam" id="PF00773">
    <property type="entry name" value="RNB"/>
    <property type="match status" value="1"/>
</dbReference>
<dbReference type="GO" id="GO:0003723">
    <property type="term" value="F:RNA binding"/>
    <property type="evidence" value="ECO:0007669"/>
    <property type="project" value="InterPro"/>
</dbReference>
<dbReference type="EMBL" id="JANBUM010000474">
    <property type="protein sequence ID" value="KAJ2776672.1"/>
    <property type="molecule type" value="Genomic_DNA"/>
</dbReference>
<dbReference type="PANTHER" id="PTHR23355:SF65">
    <property type="entry name" value="EXORIBONUCLEASE CYT-4, PUTATIVE (AFU_ORTHOLOGUE AFUA_7G01550)-RELATED"/>
    <property type="match status" value="1"/>
</dbReference>
<name>A0A9W8H5L1_9FUNG</name>
<dbReference type="SUPFAM" id="SSF50249">
    <property type="entry name" value="Nucleic acid-binding proteins"/>
    <property type="match status" value="1"/>
</dbReference>
<feature type="compositionally biased region" description="Basic and acidic residues" evidence="2">
    <location>
        <begin position="22"/>
        <end position="36"/>
    </location>
</feature>
<accession>A0A9W8H5L1</accession>
<dbReference type="GO" id="GO:0000932">
    <property type="term" value="C:P-body"/>
    <property type="evidence" value="ECO:0007669"/>
    <property type="project" value="TreeGrafter"/>
</dbReference>
<dbReference type="PANTHER" id="PTHR23355">
    <property type="entry name" value="RIBONUCLEASE"/>
    <property type="match status" value="1"/>
</dbReference>
<evidence type="ECO:0000259" key="3">
    <source>
        <dbReference type="SMART" id="SM00955"/>
    </source>
</evidence>
<protein>
    <submittedName>
        <fullName evidence="4">3'-5' RNA exonuclease complex component</fullName>
        <ecNumber evidence="4">3.1.13.1</ecNumber>
    </submittedName>
</protein>
<proteinExistence type="predicted"/>
<keyword evidence="5" id="KW-1185">Reference proteome</keyword>
<dbReference type="SMART" id="SM00955">
    <property type="entry name" value="RNB"/>
    <property type="match status" value="1"/>
</dbReference>
<evidence type="ECO:0000313" key="4">
    <source>
        <dbReference type="EMBL" id="KAJ2776672.1"/>
    </source>
</evidence>
<keyword evidence="4" id="KW-0540">Nuclease</keyword>
<feature type="coiled-coil region" evidence="1">
    <location>
        <begin position="143"/>
        <end position="170"/>
    </location>
</feature>
<dbReference type="InterPro" id="IPR012340">
    <property type="entry name" value="NA-bd_OB-fold"/>
</dbReference>
<dbReference type="OrthoDB" id="2285229at2759"/>
<dbReference type="Proteomes" id="UP001140172">
    <property type="component" value="Unassembled WGS sequence"/>
</dbReference>
<keyword evidence="4" id="KW-0378">Hydrolase</keyword>
<keyword evidence="4" id="KW-0269">Exonuclease</keyword>
<feature type="compositionally biased region" description="Basic and acidic residues" evidence="2">
    <location>
        <begin position="223"/>
        <end position="240"/>
    </location>
</feature>